<gene>
    <name evidence="1" type="ORF">MMIC_P1229</name>
</gene>
<name>A0A1L8CMW9_9PROT</name>
<dbReference type="Proteomes" id="UP000231632">
    <property type="component" value="Unassembled WGS sequence"/>
</dbReference>
<comment type="caution">
    <text evidence="1">The sequence shown here is derived from an EMBL/GenBank/DDBJ whole genome shotgun (WGS) entry which is preliminary data.</text>
</comment>
<protein>
    <submittedName>
        <fullName evidence="1">Uncharacterized protein</fullName>
    </submittedName>
</protein>
<evidence type="ECO:0000313" key="1">
    <source>
        <dbReference type="EMBL" id="GAV20265.1"/>
    </source>
</evidence>
<dbReference type="AlphaFoldDB" id="A0A1L8CMW9"/>
<organism evidence="1 2">
    <name type="scientific">Mariprofundus micogutta</name>
    <dbReference type="NCBI Taxonomy" id="1921010"/>
    <lineage>
        <taxon>Bacteria</taxon>
        <taxon>Pseudomonadati</taxon>
        <taxon>Pseudomonadota</taxon>
        <taxon>Candidatius Mariprofundia</taxon>
        <taxon>Mariprofundales</taxon>
        <taxon>Mariprofundaceae</taxon>
        <taxon>Mariprofundus</taxon>
    </lineage>
</organism>
<proteinExistence type="predicted"/>
<dbReference type="EMBL" id="BDFD01000009">
    <property type="protein sequence ID" value="GAV20265.1"/>
    <property type="molecule type" value="Genomic_DNA"/>
</dbReference>
<sequence length="132" mass="15184">MSNISFADAFGKYSAKLKNVQWSVCAINEDDELVISLWEHHIDKNIKDKLVFEDFFDRWSGPGNNEFRTNVSNAYKTNQNVRLILVVTKEVNEIQNGNNASTVKKSFRVLDHLIGRVTEIDGEKYTISFKLI</sequence>
<dbReference type="OrthoDB" id="8919536at2"/>
<dbReference type="RefSeq" id="WP_072659591.1">
    <property type="nucleotide sequence ID" value="NZ_BDFD01000009.1"/>
</dbReference>
<keyword evidence="2" id="KW-1185">Reference proteome</keyword>
<reference evidence="1 2" key="1">
    <citation type="journal article" date="2017" name="Arch. Microbiol.">
        <title>Mariprofundus micogutta sp. nov., a novel iron-oxidizing zetaproteobacterium isolated from a deep-sea hydrothermal field at the Bayonnaise knoll of the Izu-Ogasawara arc, and a description of Mariprofundales ord. nov. and Zetaproteobacteria classis nov.</title>
        <authorList>
            <person name="Makita H."/>
            <person name="Tanaka E."/>
            <person name="Mitsunobu S."/>
            <person name="Miyazaki M."/>
            <person name="Nunoura T."/>
            <person name="Uematsu K."/>
            <person name="Takaki Y."/>
            <person name="Nishi S."/>
            <person name="Shimamura S."/>
            <person name="Takai K."/>
        </authorList>
    </citation>
    <scope>NUCLEOTIDE SEQUENCE [LARGE SCALE GENOMIC DNA]</scope>
    <source>
        <strain evidence="1 2">ET2</strain>
    </source>
</reference>
<accession>A0A1L8CMW9</accession>
<evidence type="ECO:0000313" key="2">
    <source>
        <dbReference type="Proteomes" id="UP000231632"/>
    </source>
</evidence>